<protein>
    <submittedName>
        <fullName evidence="1">Uncharacterized protein</fullName>
    </submittedName>
</protein>
<comment type="caution">
    <text evidence="1">The sequence shown here is derived from an EMBL/GenBank/DDBJ whole genome shotgun (WGS) entry which is preliminary data.</text>
</comment>
<evidence type="ECO:0000313" key="2">
    <source>
        <dbReference type="Proteomes" id="UP001565471"/>
    </source>
</evidence>
<dbReference type="RefSeq" id="WP_259265734.1">
    <property type="nucleotide sequence ID" value="NZ_CP126026.1"/>
</dbReference>
<accession>A0ABV4F2N1</accession>
<reference evidence="1 2" key="1">
    <citation type="submission" date="2024-07" db="EMBL/GenBank/DDBJ databases">
        <title>Genomic Encyclopedia of Type Strains, Phase V (KMG-V): Genome sequencing to study the core and pangenomes of soil and plant-associated prokaryotes.</title>
        <authorList>
            <person name="Whitman W."/>
        </authorList>
    </citation>
    <scope>NUCLEOTIDE SEQUENCE [LARGE SCALE GENOMIC DNA]</scope>
    <source>
        <strain evidence="1 2">USDA 415</strain>
    </source>
</reference>
<keyword evidence="2" id="KW-1185">Reference proteome</keyword>
<dbReference type="Proteomes" id="UP001565471">
    <property type="component" value="Unassembled WGS sequence"/>
</dbReference>
<proteinExistence type="predicted"/>
<organism evidence="1 2">
    <name type="scientific">Bradyrhizobium elkanii</name>
    <dbReference type="NCBI Taxonomy" id="29448"/>
    <lineage>
        <taxon>Bacteria</taxon>
        <taxon>Pseudomonadati</taxon>
        <taxon>Pseudomonadota</taxon>
        <taxon>Alphaproteobacteria</taxon>
        <taxon>Hyphomicrobiales</taxon>
        <taxon>Nitrobacteraceae</taxon>
        <taxon>Bradyrhizobium</taxon>
    </lineage>
</organism>
<name>A0ABV4F2N1_BRAEL</name>
<sequence length="56" mass="5954">MTMKDVLTLLVGVGIGLALALILSGRSLDACQARVLSGHVSLCLDSKIQKAKELFR</sequence>
<gene>
    <name evidence="1" type="ORF">ABIF29_004462</name>
</gene>
<evidence type="ECO:0000313" key="1">
    <source>
        <dbReference type="EMBL" id="MEY9317663.1"/>
    </source>
</evidence>
<dbReference type="EMBL" id="JBGBZA010000002">
    <property type="protein sequence ID" value="MEY9317663.1"/>
    <property type="molecule type" value="Genomic_DNA"/>
</dbReference>